<dbReference type="AlphaFoldDB" id="A0A318U3T0"/>
<reference evidence="1 2" key="1">
    <citation type="submission" date="2018-06" db="EMBL/GenBank/DDBJ databases">
        <title>Genomic Encyclopedia of Type Strains, Phase III (KMG-III): the genomes of soil and plant-associated and newly described type strains.</title>
        <authorList>
            <person name="Whitman W."/>
        </authorList>
    </citation>
    <scope>NUCLEOTIDE SEQUENCE [LARGE SCALE GENOMIC DNA]</scope>
    <source>
        <strain evidence="1 2">JA737</strain>
    </source>
</reference>
<name>A0A318U3T0_9RHOB</name>
<protein>
    <submittedName>
        <fullName evidence="1">Uncharacterized protein</fullName>
    </submittedName>
</protein>
<evidence type="ECO:0000313" key="1">
    <source>
        <dbReference type="EMBL" id="PYF12639.1"/>
    </source>
</evidence>
<dbReference type="Proteomes" id="UP000247727">
    <property type="component" value="Unassembled WGS sequence"/>
</dbReference>
<organism evidence="1 2">
    <name type="scientific">Rhodobacter viridis</name>
    <dbReference type="NCBI Taxonomy" id="1054202"/>
    <lineage>
        <taxon>Bacteria</taxon>
        <taxon>Pseudomonadati</taxon>
        <taxon>Pseudomonadota</taxon>
        <taxon>Alphaproteobacteria</taxon>
        <taxon>Rhodobacterales</taxon>
        <taxon>Rhodobacter group</taxon>
        <taxon>Rhodobacter</taxon>
    </lineage>
</organism>
<keyword evidence="2" id="KW-1185">Reference proteome</keyword>
<dbReference type="EMBL" id="QJTK01000001">
    <property type="protein sequence ID" value="PYF12639.1"/>
    <property type="molecule type" value="Genomic_DNA"/>
</dbReference>
<gene>
    <name evidence="1" type="ORF">C8J30_10119</name>
</gene>
<sequence>MSFVPQPWKEVTGFAGFAIILASVKGAADPCRWAAA</sequence>
<comment type="caution">
    <text evidence="1">The sequence shown here is derived from an EMBL/GenBank/DDBJ whole genome shotgun (WGS) entry which is preliminary data.</text>
</comment>
<evidence type="ECO:0000313" key="2">
    <source>
        <dbReference type="Proteomes" id="UP000247727"/>
    </source>
</evidence>
<proteinExistence type="predicted"/>
<accession>A0A318U3T0</accession>